<sequence>MDQREQPRKNSKRPALSPSYGTSTEAVSLLSRPQRRTNVSSAQTKNRPSTMVRGIPKTPTNGEPTPRPTTAIQPQFREPPPSTATSQFSPVSNEELAIQEAEAAYNWWEVATDDEVLVMASPEALTPRAPTPPRPRPAPTPPLLSPILIDCSSPSPDADSAETVRPSPPANPPREHSPLAPRRVLLHNKAVQTPLEFIFSLFNGYQEKNIKKKRRRSVRRASRRQRVDEQPLHPWSHRHAGSFTPRRRHPHPQSPPRHPRATPSPRRRPNRDNPGHR</sequence>
<feature type="region of interest" description="Disordered" evidence="1">
    <location>
        <begin position="122"/>
        <end position="185"/>
    </location>
</feature>
<feature type="compositionally biased region" description="Basic residues" evidence="1">
    <location>
        <begin position="210"/>
        <end position="224"/>
    </location>
</feature>
<feature type="region of interest" description="Disordered" evidence="1">
    <location>
        <begin position="1"/>
        <end position="93"/>
    </location>
</feature>
<evidence type="ECO:0000256" key="1">
    <source>
        <dbReference type="SAM" id="MobiDB-lite"/>
    </source>
</evidence>
<organism evidence="2 3">
    <name type="scientific">Bemisia tabaci</name>
    <name type="common">Sweetpotato whitefly</name>
    <name type="synonym">Aleurodes tabaci</name>
    <dbReference type="NCBI Taxonomy" id="7038"/>
    <lineage>
        <taxon>Eukaryota</taxon>
        <taxon>Metazoa</taxon>
        <taxon>Ecdysozoa</taxon>
        <taxon>Arthropoda</taxon>
        <taxon>Hexapoda</taxon>
        <taxon>Insecta</taxon>
        <taxon>Pterygota</taxon>
        <taxon>Neoptera</taxon>
        <taxon>Paraneoptera</taxon>
        <taxon>Hemiptera</taxon>
        <taxon>Sternorrhyncha</taxon>
        <taxon>Aleyrodoidea</taxon>
        <taxon>Aleyrodidae</taxon>
        <taxon>Aleyrodinae</taxon>
        <taxon>Bemisia</taxon>
    </lineage>
</organism>
<feature type="compositionally biased region" description="Basic residues" evidence="1">
    <location>
        <begin position="235"/>
        <end position="269"/>
    </location>
</feature>
<feature type="compositionally biased region" description="Polar residues" evidence="1">
    <location>
        <begin position="83"/>
        <end position="92"/>
    </location>
</feature>
<feature type="compositionally biased region" description="Pro residues" evidence="1">
    <location>
        <begin position="129"/>
        <end position="144"/>
    </location>
</feature>
<dbReference type="Proteomes" id="UP001152759">
    <property type="component" value="Chromosome 7"/>
</dbReference>
<dbReference type="AlphaFoldDB" id="A0A9P0AK62"/>
<protein>
    <submittedName>
        <fullName evidence="2">Uncharacterized protein</fullName>
    </submittedName>
</protein>
<evidence type="ECO:0000313" key="3">
    <source>
        <dbReference type="Proteomes" id="UP001152759"/>
    </source>
</evidence>
<name>A0A9P0AK62_BEMTA</name>
<dbReference type="EMBL" id="OU963868">
    <property type="protein sequence ID" value="CAH0393300.1"/>
    <property type="molecule type" value="Genomic_DNA"/>
</dbReference>
<gene>
    <name evidence="2" type="ORF">BEMITA_LOCUS11722</name>
</gene>
<proteinExistence type="predicted"/>
<evidence type="ECO:0000313" key="2">
    <source>
        <dbReference type="EMBL" id="CAH0393300.1"/>
    </source>
</evidence>
<reference evidence="2" key="1">
    <citation type="submission" date="2021-12" db="EMBL/GenBank/DDBJ databases">
        <authorList>
            <person name="King R."/>
        </authorList>
    </citation>
    <scope>NUCLEOTIDE SEQUENCE</scope>
</reference>
<feature type="region of interest" description="Disordered" evidence="1">
    <location>
        <begin position="210"/>
        <end position="277"/>
    </location>
</feature>
<keyword evidence="3" id="KW-1185">Reference proteome</keyword>
<accession>A0A9P0AK62</accession>
<feature type="compositionally biased region" description="Polar residues" evidence="1">
    <location>
        <begin position="58"/>
        <end position="73"/>
    </location>
</feature>
<dbReference type="PRINTS" id="PR01217">
    <property type="entry name" value="PRICHEXTENSN"/>
</dbReference>
<feature type="compositionally biased region" description="Polar residues" evidence="1">
    <location>
        <begin position="36"/>
        <end position="49"/>
    </location>
</feature>